<dbReference type="PANTHER" id="PTHR23123">
    <property type="entry name" value="PHD/F-BOX CONTAINING PROTEIN"/>
    <property type="match status" value="1"/>
</dbReference>
<feature type="coiled-coil region" evidence="10">
    <location>
        <begin position="769"/>
        <end position="822"/>
    </location>
</feature>
<dbReference type="OrthoDB" id="5876800at2759"/>
<keyword evidence="14" id="KW-1185">Reference proteome</keyword>
<keyword evidence="7" id="KW-0805">Transcription regulation</keyword>
<reference evidence="14" key="2">
    <citation type="journal article" date="2016" name="Sci. Rep.">
        <title>Dictyocaulus viviparus genome, variome and transcriptome elucidate lungworm biology and support future intervention.</title>
        <authorList>
            <person name="McNulty S.N."/>
            <person name="Strube C."/>
            <person name="Rosa B.A."/>
            <person name="Martin J.C."/>
            <person name="Tyagi R."/>
            <person name="Choi Y.J."/>
            <person name="Wang Q."/>
            <person name="Hallsworth Pepin K."/>
            <person name="Zhang X."/>
            <person name="Ozersky P."/>
            <person name="Wilson R.K."/>
            <person name="Sternberg P.W."/>
            <person name="Gasser R.B."/>
            <person name="Mitreva M."/>
        </authorList>
    </citation>
    <scope>NUCLEOTIDE SEQUENCE [LARGE SCALE GENOMIC DNA]</scope>
    <source>
        <strain evidence="14">HannoverDv2000</strain>
    </source>
</reference>
<evidence type="ECO:0000256" key="11">
    <source>
        <dbReference type="SAM" id="MobiDB-lite"/>
    </source>
</evidence>
<dbReference type="InterPro" id="IPR041070">
    <property type="entry name" value="JHD"/>
</dbReference>
<keyword evidence="2" id="KW-0479">Metal-binding</keyword>
<evidence type="ECO:0000313" key="13">
    <source>
        <dbReference type="EMBL" id="KJH51025.1"/>
    </source>
</evidence>
<accession>A0A0D8Y2T7</accession>
<evidence type="ECO:0000256" key="2">
    <source>
        <dbReference type="ARBA" id="ARBA00022723"/>
    </source>
</evidence>
<evidence type="ECO:0000256" key="10">
    <source>
        <dbReference type="SAM" id="Coils"/>
    </source>
</evidence>
<dbReference type="InterPro" id="IPR050690">
    <property type="entry name" value="JHDM1_Histone_Demethylase"/>
</dbReference>
<evidence type="ECO:0000256" key="6">
    <source>
        <dbReference type="ARBA" id="ARBA00023004"/>
    </source>
</evidence>
<evidence type="ECO:0000256" key="7">
    <source>
        <dbReference type="ARBA" id="ARBA00023015"/>
    </source>
</evidence>
<keyword evidence="5" id="KW-0560">Oxidoreductase</keyword>
<dbReference type="SMART" id="SM00558">
    <property type="entry name" value="JmjC"/>
    <property type="match status" value="1"/>
</dbReference>
<dbReference type="Pfam" id="PF17811">
    <property type="entry name" value="JHD"/>
    <property type="match status" value="1"/>
</dbReference>
<dbReference type="GO" id="GO:0046872">
    <property type="term" value="F:metal ion binding"/>
    <property type="evidence" value="ECO:0007669"/>
    <property type="project" value="UniProtKB-KW"/>
</dbReference>
<keyword evidence="4" id="KW-0223">Dioxygenase</keyword>
<keyword evidence="9" id="KW-0539">Nucleus</keyword>
<reference evidence="13 14" key="1">
    <citation type="submission" date="2013-11" db="EMBL/GenBank/DDBJ databases">
        <title>Draft genome of the bovine lungworm Dictyocaulus viviparus.</title>
        <authorList>
            <person name="Mitreva M."/>
        </authorList>
    </citation>
    <scope>NUCLEOTIDE SEQUENCE [LARGE SCALE GENOMIC DNA]</scope>
    <source>
        <strain evidence="13 14">HannoverDv2000</strain>
    </source>
</reference>
<dbReference type="GO" id="GO:0006325">
    <property type="term" value="P:chromatin organization"/>
    <property type="evidence" value="ECO:0007669"/>
    <property type="project" value="UniProtKB-KW"/>
</dbReference>
<feature type="region of interest" description="Disordered" evidence="11">
    <location>
        <begin position="653"/>
        <end position="705"/>
    </location>
</feature>
<dbReference type="InterPro" id="IPR013083">
    <property type="entry name" value="Znf_RING/FYVE/PHD"/>
</dbReference>
<proteinExistence type="predicted"/>
<evidence type="ECO:0000256" key="8">
    <source>
        <dbReference type="ARBA" id="ARBA00023163"/>
    </source>
</evidence>
<dbReference type="InterPro" id="IPR011011">
    <property type="entry name" value="Znf_FYVE_PHD"/>
</dbReference>
<dbReference type="Gene3D" id="2.60.120.650">
    <property type="entry name" value="Cupin"/>
    <property type="match status" value="1"/>
</dbReference>
<dbReference type="Gene3D" id="3.30.40.10">
    <property type="entry name" value="Zinc/RING finger domain, C3HC4 (zinc finger)"/>
    <property type="match status" value="1"/>
</dbReference>
<gene>
    <name evidence="13" type="ORF">DICVIV_02786</name>
</gene>
<dbReference type="AlphaFoldDB" id="A0A0D8Y2T7"/>
<dbReference type="GO" id="GO:0005634">
    <property type="term" value="C:nucleus"/>
    <property type="evidence" value="ECO:0007669"/>
    <property type="project" value="UniProtKB-SubCell"/>
</dbReference>
<comment type="subcellular location">
    <subcellularLocation>
        <location evidence="1">Nucleus</location>
    </subcellularLocation>
</comment>
<dbReference type="SUPFAM" id="SSF51197">
    <property type="entry name" value="Clavaminate synthase-like"/>
    <property type="match status" value="1"/>
</dbReference>
<evidence type="ECO:0000256" key="5">
    <source>
        <dbReference type="ARBA" id="ARBA00023002"/>
    </source>
</evidence>
<name>A0A0D8Y2T7_DICVI</name>
<organism evidence="13 14">
    <name type="scientific">Dictyocaulus viviparus</name>
    <name type="common">Bovine lungworm</name>
    <dbReference type="NCBI Taxonomy" id="29172"/>
    <lineage>
        <taxon>Eukaryota</taxon>
        <taxon>Metazoa</taxon>
        <taxon>Ecdysozoa</taxon>
        <taxon>Nematoda</taxon>
        <taxon>Chromadorea</taxon>
        <taxon>Rhabditida</taxon>
        <taxon>Rhabditina</taxon>
        <taxon>Rhabditomorpha</taxon>
        <taxon>Strongyloidea</taxon>
        <taxon>Metastrongylidae</taxon>
        <taxon>Dictyocaulus</taxon>
    </lineage>
</organism>
<dbReference type="InterPro" id="IPR003347">
    <property type="entry name" value="JmjC_dom"/>
</dbReference>
<evidence type="ECO:0000256" key="4">
    <source>
        <dbReference type="ARBA" id="ARBA00022964"/>
    </source>
</evidence>
<keyword evidence="3" id="KW-0156">Chromatin regulator</keyword>
<keyword evidence="10" id="KW-0175">Coiled coil</keyword>
<sequence length="853" mass="97873">MERNPHQIRRSGTAHQFEFHEFVPGPSSHETKLDCTKAVSSVVRPILTDSFSIPRHISETCETKQGVYSTTQSDFVRTNTVKEMNSQIFYQPPPSGPLIDSSSGSITNNPTIAFSSHCNTMKEEPVTTNLSLENTNNYLPPCKGVFDNKNFFFWVATNDHSAGSFSECGVCGPEKAIWVPNLSETGEPIIEATSGHGQTIKIDPVDTFWIQCDCCEKWFHGNCVGVEEYEDALIDKFHCSPLRDVILRHRFAFDDLSQAHLPPEIGTELWIKKFVETEENIPPPDEDNAVVFENGFDFMERFNRKEEWRKVFLIKVARGLELRVPEKEDNFGLHSIVEIFGRSFKVDTIDVYRQVTHSMSIGAFYDKMISKERPRLYNILSLEFSQNEAMRKIISPPILVLELSFVHKLWPDKNDLINWDPELRQIVEVVEEHRRNKPEVALFCLCGMAGSYTDFHIDFGGSSVWYHIYTGRKVFYIVEPTTEYLDLFENYQRSENKTEVFFGDLLPNGALRRMVIYEGQTLMIPSGWIHAVYTPVDSLVFGGNFIHALNAPMQLRIYEMEQRLKKEIGTEEKFLFPHFELVNWYAARSFILEHLRESNDEGNRADQYIVDAAKALLPRLKEWMRRDKEEKSAATQSSFSDVLAKLQKEINKQERVRRSLSPRNSRERCSDSVSVKNLPESNTASLLADDGAFEGNPSSSRLDSIESDSEIPIDFRIKLTKKGKSYESSVIEKPDPMLEDVNMTQMFARRSSSGRQPRPAAWLAAAVGLDELEKTSKRLEESGEQFALREPILYDAEMERACEEEEAELLREEKRKKGKNKMATSKNYFPVRTVKKKKLSTAKQRLAAKLKLK</sequence>
<dbReference type="SUPFAM" id="SSF57903">
    <property type="entry name" value="FYVE/PHD zinc finger"/>
    <property type="match status" value="1"/>
</dbReference>
<dbReference type="Proteomes" id="UP000053766">
    <property type="component" value="Unassembled WGS sequence"/>
</dbReference>
<dbReference type="PROSITE" id="PS51184">
    <property type="entry name" value="JMJC"/>
    <property type="match status" value="1"/>
</dbReference>
<feature type="domain" description="JmjC" evidence="12">
    <location>
        <begin position="409"/>
        <end position="562"/>
    </location>
</feature>
<evidence type="ECO:0000256" key="3">
    <source>
        <dbReference type="ARBA" id="ARBA00022853"/>
    </source>
</evidence>
<evidence type="ECO:0000259" key="12">
    <source>
        <dbReference type="PROSITE" id="PS51184"/>
    </source>
</evidence>
<dbReference type="EMBL" id="KN716192">
    <property type="protein sequence ID" value="KJH51025.1"/>
    <property type="molecule type" value="Genomic_DNA"/>
</dbReference>
<keyword evidence="8" id="KW-0804">Transcription</keyword>
<evidence type="ECO:0000256" key="9">
    <source>
        <dbReference type="ARBA" id="ARBA00023242"/>
    </source>
</evidence>
<dbReference type="STRING" id="29172.A0A0D8Y2T7"/>
<feature type="compositionally biased region" description="Polar residues" evidence="11">
    <location>
        <begin position="671"/>
        <end position="685"/>
    </location>
</feature>
<evidence type="ECO:0000256" key="1">
    <source>
        <dbReference type="ARBA" id="ARBA00004123"/>
    </source>
</evidence>
<protein>
    <submittedName>
        <fullName evidence="13">JmjC domain protein</fullName>
    </submittedName>
</protein>
<dbReference type="Gene3D" id="1.20.58.1360">
    <property type="match status" value="1"/>
</dbReference>
<dbReference type="Pfam" id="PF02373">
    <property type="entry name" value="JmjC"/>
    <property type="match status" value="1"/>
</dbReference>
<dbReference type="GO" id="GO:0051213">
    <property type="term" value="F:dioxygenase activity"/>
    <property type="evidence" value="ECO:0007669"/>
    <property type="project" value="UniProtKB-KW"/>
</dbReference>
<evidence type="ECO:0000313" key="14">
    <source>
        <dbReference type="Proteomes" id="UP000053766"/>
    </source>
</evidence>
<keyword evidence="6" id="KW-0408">Iron</keyword>